<dbReference type="Proteomes" id="UP000464754">
    <property type="component" value="Chromosome"/>
</dbReference>
<dbReference type="RefSeq" id="WP_115716282.1">
    <property type="nucleotide sequence ID" value="NZ_AP019695.1"/>
</dbReference>
<reference evidence="2" key="1">
    <citation type="submission" date="2019-05" db="EMBL/GenBank/DDBJ databases">
        <title>Complete genome sequencing of Absiella argi strain JCM 30884.</title>
        <authorList>
            <person name="Sakamoto M."/>
            <person name="Murakami T."/>
            <person name="Mori H."/>
        </authorList>
    </citation>
    <scope>NUCLEOTIDE SEQUENCE [LARGE SCALE GENOMIC DNA]</scope>
    <source>
        <strain evidence="2">JCM 30884</strain>
    </source>
</reference>
<dbReference type="KEGG" id="aarg:Aargi30884_21160"/>
<evidence type="ECO:0000313" key="2">
    <source>
        <dbReference type="Proteomes" id="UP000464754"/>
    </source>
</evidence>
<keyword evidence="2" id="KW-1185">Reference proteome</keyword>
<dbReference type="EMBL" id="AP019695">
    <property type="protein sequence ID" value="BBK23213.1"/>
    <property type="molecule type" value="Genomic_DNA"/>
</dbReference>
<sequence>MLIFCLAVVFLFFIVYMGLQMYIKNKLIAFLENKDFDSFYNLLSTTKAQVVLPPYNIEYMKLNGYMMQNRKKEIDHQFTLLLRAKKNKQQTQDLLQRGLQYYIDRKDSRKCHLFLDEMKNVMGTQVMKEATYMVDILVDGKSCFIEEMKEKLNSVSENQKPVYYYLIQKQYENCHDMKNAKLYENLCSQWKERK</sequence>
<evidence type="ECO:0000313" key="1">
    <source>
        <dbReference type="EMBL" id="BBK23213.1"/>
    </source>
</evidence>
<protein>
    <submittedName>
        <fullName evidence="1">Uncharacterized protein</fullName>
    </submittedName>
</protein>
<dbReference type="AlphaFoldDB" id="A0A6N4TK76"/>
<proteinExistence type="predicted"/>
<organism evidence="1 2">
    <name type="scientific">Amedibacterium intestinale</name>
    <dbReference type="NCBI Taxonomy" id="2583452"/>
    <lineage>
        <taxon>Bacteria</taxon>
        <taxon>Bacillati</taxon>
        <taxon>Bacillota</taxon>
        <taxon>Erysipelotrichia</taxon>
        <taxon>Erysipelotrichales</taxon>
        <taxon>Erysipelotrichaceae</taxon>
        <taxon>Amedibacterium</taxon>
    </lineage>
</organism>
<name>A0A6N4TK76_9FIRM</name>
<gene>
    <name evidence="1" type="ORF">Aargi30884_21160</name>
</gene>
<accession>A0A6N4TK76</accession>